<dbReference type="InterPro" id="IPR011008">
    <property type="entry name" value="Dimeric_a/b-barrel"/>
</dbReference>
<dbReference type="Pfam" id="PF03992">
    <property type="entry name" value="ABM"/>
    <property type="match status" value="1"/>
</dbReference>
<reference evidence="2" key="1">
    <citation type="journal article" date="2014" name="Int. J. Syst. Evol. Microbiol.">
        <title>Complete genome sequence of Corynebacterium casei LMG S-19264T (=DSM 44701T), isolated from a smear-ripened cheese.</title>
        <authorList>
            <consortium name="US DOE Joint Genome Institute (JGI-PGF)"/>
            <person name="Walter F."/>
            <person name="Albersmeier A."/>
            <person name="Kalinowski J."/>
            <person name="Ruckert C."/>
        </authorList>
    </citation>
    <scope>NUCLEOTIDE SEQUENCE</scope>
    <source>
        <strain evidence="2">KCTC 23430</strain>
    </source>
</reference>
<organism evidence="2 3">
    <name type="scientific">Parahalioglobus pacificus</name>
    <dbReference type="NCBI Taxonomy" id="930806"/>
    <lineage>
        <taxon>Bacteria</taxon>
        <taxon>Pseudomonadati</taxon>
        <taxon>Pseudomonadota</taxon>
        <taxon>Gammaproteobacteria</taxon>
        <taxon>Cellvibrionales</taxon>
        <taxon>Halieaceae</taxon>
        <taxon>Parahalioglobus</taxon>
    </lineage>
</organism>
<accession>A0A918XF04</accession>
<dbReference type="GO" id="GO:0003824">
    <property type="term" value="F:catalytic activity"/>
    <property type="evidence" value="ECO:0007669"/>
    <property type="project" value="TreeGrafter"/>
</dbReference>
<dbReference type="SUPFAM" id="SSF54909">
    <property type="entry name" value="Dimeric alpha+beta barrel"/>
    <property type="match status" value="1"/>
</dbReference>
<dbReference type="AlphaFoldDB" id="A0A918XF04"/>
<reference evidence="2" key="2">
    <citation type="submission" date="2020-09" db="EMBL/GenBank/DDBJ databases">
        <authorList>
            <person name="Sun Q."/>
            <person name="Kim S."/>
        </authorList>
    </citation>
    <scope>NUCLEOTIDE SEQUENCE</scope>
    <source>
        <strain evidence="2">KCTC 23430</strain>
    </source>
</reference>
<feature type="domain" description="ABM" evidence="1">
    <location>
        <begin position="2"/>
        <end position="93"/>
    </location>
</feature>
<dbReference type="Gene3D" id="3.30.70.100">
    <property type="match status" value="1"/>
</dbReference>
<keyword evidence="3" id="KW-1185">Reference proteome</keyword>
<dbReference type="InterPro" id="IPR007138">
    <property type="entry name" value="ABM_dom"/>
</dbReference>
<proteinExistence type="predicted"/>
<evidence type="ECO:0000259" key="1">
    <source>
        <dbReference type="PROSITE" id="PS51725"/>
    </source>
</evidence>
<dbReference type="EMBL" id="BMYM01000001">
    <property type="protein sequence ID" value="GHD27633.1"/>
    <property type="molecule type" value="Genomic_DNA"/>
</dbReference>
<gene>
    <name evidence="2" type="ORF">GCM10007053_06190</name>
</gene>
<dbReference type="InterPro" id="IPR050744">
    <property type="entry name" value="AI-2_Isomerase_LsrG"/>
</dbReference>
<dbReference type="RefSeq" id="WP_189475033.1">
    <property type="nucleotide sequence ID" value="NZ_BMYM01000001.1"/>
</dbReference>
<dbReference type="PANTHER" id="PTHR33336">
    <property type="entry name" value="QUINOL MONOOXYGENASE YGIN-RELATED"/>
    <property type="match status" value="1"/>
</dbReference>
<dbReference type="PROSITE" id="PS51725">
    <property type="entry name" value="ABM"/>
    <property type="match status" value="1"/>
</dbReference>
<comment type="caution">
    <text evidence="2">The sequence shown here is derived from an EMBL/GenBank/DDBJ whole genome shotgun (WGS) entry which is preliminary data.</text>
</comment>
<evidence type="ECO:0000313" key="2">
    <source>
        <dbReference type="EMBL" id="GHD27633.1"/>
    </source>
</evidence>
<dbReference type="PANTHER" id="PTHR33336:SF3">
    <property type="entry name" value="ABM DOMAIN-CONTAINING PROTEIN"/>
    <property type="match status" value="1"/>
</dbReference>
<sequence length="99" mass="10910">MIIVTGTIESSEESIEAIKGAIAELEQATRAEEGCIDYVFSVELSRPDCIRIAEKWASKEALMAHMGQPHMATFQQAIAEHPPKSLDLKFFEAEETSLG</sequence>
<evidence type="ECO:0000313" key="3">
    <source>
        <dbReference type="Proteomes" id="UP000644693"/>
    </source>
</evidence>
<protein>
    <recommendedName>
        <fullName evidence="1">ABM domain-containing protein</fullName>
    </recommendedName>
</protein>
<name>A0A918XF04_9GAMM</name>
<dbReference type="Proteomes" id="UP000644693">
    <property type="component" value="Unassembled WGS sequence"/>
</dbReference>